<dbReference type="RefSeq" id="WP_092409509.1">
    <property type="nucleotide sequence ID" value="NZ_FOVF01000026.1"/>
</dbReference>
<protein>
    <recommendedName>
        <fullName evidence="4">DUF1440 domain-containing protein</fullName>
    </recommendedName>
</protein>
<feature type="transmembrane region" description="Helical" evidence="1">
    <location>
        <begin position="76"/>
        <end position="96"/>
    </location>
</feature>
<sequence>MNASTHTSGELRQPAQFFRRLLVATVAAGTLDITYACVVSYFRGRMPMTVLQSVASGWLGPAAYQGGTGSALLGLATHYGIMAVMAGTYGLAAARIMRLRRRPWSSGLLYGAGLYAVMYGIVLPLRFPAIFPRLNGWITVTDILVHMAVGVIIARVFGTAASVASERAPLRT</sequence>
<feature type="transmembrane region" description="Helical" evidence="1">
    <location>
        <begin position="108"/>
        <end position="131"/>
    </location>
</feature>
<dbReference type="OrthoDB" id="118190at2"/>
<feature type="transmembrane region" description="Helical" evidence="1">
    <location>
        <begin position="21"/>
        <end position="42"/>
    </location>
</feature>
<evidence type="ECO:0000313" key="3">
    <source>
        <dbReference type="Proteomes" id="UP000198575"/>
    </source>
</evidence>
<dbReference type="AlphaFoldDB" id="A0A1I4ZJM8"/>
<keyword evidence="1" id="KW-0472">Membrane</keyword>
<keyword evidence="3" id="KW-1185">Reference proteome</keyword>
<name>A0A1I4ZJM8_9GAMM</name>
<feature type="transmembrane region" description="Helical" evidence="1">
    <location>
        <begin position="143"/>
        <end position="164"/>
    </location>
</feature>
<keyword evidence="1" id="KW-1133">Transmembrane helix</keyword>
<evidence type="ECO:0008006" key="4">
    <source>
        <dbReference type="Google" id="ProtNLM"/>
    </source>
</evidence>
<dbReference type="STRING" id="578942.SAMN05216289_12646"/>
<accession>A0A1I4ZJM8</accession>
<dbReference type="Proteomes" id="UP000198575">
    <property type="component" value="Unassembled WGS sequence"/>
</dbReference>
<evidence type="ECO:0000256" key="1">
    <source>
        <dbReference type="SAM" id="Phobius"/>
    </source>
</evidence>
<keyword evidence="1" id="KW-0812">Transmembrane</keyword>
<reference evidence="2 3" key="1">
    <citation type="submission" date="2016-10" db="EMBL/GenBank/DDBJ databases">
        <authorList>
            <person name="de Groot N.N."/>
        </authorList>
    </citation>
    <scope>NUCLEOTIDE SEQUENCE [LARGE SCALE GENOMIC DNA]</scope>
    <source>
        <strain evidence="2 3">CGMCC 1.7659</strain>
    </source>
</reference>
<gene>
    <name evidence="2" type="ORF">SAMN05216289_12646</name>
</gene>
<organism evidence="2 3">
    <name type="scientific">Dokdonella immobilis</name>
    <dbReference type="NCBI Taxonomy" id="578942"/>
    <lineage>
        <taxon>Bacteria</taxon>
        <taxon>Pseudomonadati</taxon>
        <taxon>Pseudomonadota</taxon>
        <taxon>Gammaproteobacteria</taxon>
        <taxon>Lysobacterales</taxon>
        <taxon>Rhodanobacteraceae</taxon>
        <taxon>Dokdonella</taxon>
    </lineage>
</organism>
<evidence type="ECO:0000313" key="2">
    <source>
        <dbReference type="EMBL" id="SFN50481.1"/>
    </source>
</evidence>
<dbReference type="EMBL" id="FOVF01000026">
    <property type="protein sequence ID" value="SFN50481.1"/>
    <property type="molecule type" value="Genomic_DNA"/>
</dbReference>
<proteinExistence type="predicted"/>